<evidence type="ECO:0000313" key="5">
    <source>
        <dbReference type="EMBL" id="CAL5089848.1"/>
    </source>
</evidence>
<comment type="subcellular location">
    <subcellularLocation>
        <location evidence="4">Secreted</location>
        <location evidence="4">Extracellular space</location>
        <location evidence="4">Apoplast</location>
    </subcellularLocation>
</comment>
<dbReference type="AlphaFoldDB" id="A0ABC9G8U6"/>
<dbReference type="GO" id="GO:0048046">
    <property type="term" value="C:apoplast"/>
    <property type="evidence" value="ECO:0007669"/>
    <property type="project" value="UniProtKB-SubCell"/>
</dbReference>
<dbReference type="InterPro" id="IPR004265">
    <property type="entry name" value="Dirigent"/>
</dbReference>
<reference evidence="5 6" key="2">
    <citation type="submission" date="2024-10" db="EMBL/GenBank/DDBJ databases">
        <authorList>
            <person name="Ryan C."/>
        </authorList>
    </citation>
    <scope>NUCLEOTIDE SEQUENCE [LARGE SCALE GENOMIC DNA]</scope>
</reference>
<evidence type="ECO:0000256" key="1">
    <source>
        <dbReference type="ARBA" id="ARBA00010746"/>
    </source>
</evidence>
<comment type="similarity">
    <text evidence="1 4">Belongs to the plant dirigent protein family.</text>
</comment>
<evidence type="ECO:0000256" key="2">
    <source>
        <dbReference type="ARBA" id="ARBA00011738"/>
    </source>
</evidence>
<evidence type="ECO:0000313" key="6">
    <source>
        <dbReference type="Proteomes" id="UP001497457"/>
    </source>
</evidence>
<reference evidence="6" key="1">
    <citation type="submission" date="2024-06" db="EMBL/GenBank/DDBJ databases">
        <authorList>
            <person name="Ryan C."/>
        </authorList>
    </citation>
    <scope>NUCLEOTIDE SEQUENCE [LARGE SCALE GENOMIC DNA]</scope>
</reference>
<evidence type="ECO:0000256" key="4">
    <source>
        <dbReference type="RuleBase" id="RU363099"/>
    </source>
</evidence>
<dbReference type="InterPro" id="IPR044859">
    <property type="entry name" value="Allene_oxi_cyc_Dirigent"/>
</dbReference>
<comment type="function">
    <text evidence="4">Dirigent proteins impart stereoselectivity on the phenoxy radical-coupling reaction, yielding optically active lignans from two molecules of coniferyl alcohol in the biosynthesis of lignans, flavonolignans, and alkaloids and thus plays a central role in plant secondary metabolism.</text>
</comment>
<gene>
    <name evidence="5" type="ORF">URODEC1_LOCUS113562</name>
</gene>
<name>A0ABC9G8U6_9POAL</name>
<dbReference type="Pfam" id="PF03018">
    <property type="entry name" value="Dirigent"/>
    <property type="match status" value="1"/>
</dbReference>
<dbReference type="GO" id="GO:0009699">
    <property type="term" value="P:phenylpropanoid biosynthetic process"/>
    <property type="evidence" value="ECO:0007669"/>
    <property type="project" value="UniProtKB-ARBA"/>
</dbReference>
<organism evidence="5 6">
    <name type="scientific">Urochloa decumbens</name>
    <dbReference type="NCBI Taxonomy" id="240449"/>
    <lineage>
        <taxon>Eukaryota</taxon>
        <taxon>Viridiplantae</taxon>
        <taxon>Streptophyta</taxon>
        <taxon>Embryophyta</taxon>
        <taxon>Tracheophyta</taxon>
        <taxon>Spermatophyta</taxon>
        <taxon>Magnoliopsida</taxon>
        <taxon>Liliopsida</taxon>
        <taxon>Poales</taxon>
        <taxon>Poaceae</taxon>
        <taxon>PACMAD clade</taxon>
        <taxon>Panicoideae</taxon>
        <taxon>Panicodae</taxon>
        <taxon>Paniceae</taxon>
        <taxon>Melinidinae</taxon>
        <taxon>Urochloa</taxon>
    </lineage>
</organism>
<dbReference type="PANTHER" id="PTHR21495">
    <property type="entry name" value="NUCLEOPORIN-RELATED"/>
    <property type="match status" value="1"/>
</dbReference>
<keyword evidence="3 4" id="KW-0964">Secreted</keyword>
<accession>A0ABC9G8U6</accession>
<proteinExistence type="inferred from homology"/>
<comment type="subunit">
    <text evidence="2 4">Homodimer.</text>
</comment>
<evidence type="ECO:0000256" key="3">
    <source>
        <dbReference type="ARBA" id="ARBA00022525"/>
    </source>
</evidence>
<dbReference type="Gene3D" id="2.40.480.10">
    <property type="entry name" value="Allene oxide cyclase-like"/>
    <property type="match status" value="1"/>
</dbReference>
<protein>
    <recommendedName>
        <fullName evidence="4">Dirigent protein</fullName>
    </recommendedName>
</protein>
<dbReference type="Proteomes" id="UP001497457">
    <property type="component" value="Chromosome 8b"/>
</dbReference>
<keyword evidence="6" id="KW-1185">Reference proteome</keyword>
<sequence length="153" mass="17006">MAGVFLVKKEFTMRAFMLYKYGADKTHVWSATPNPNNPKFGQLIVEDLPLMKTASSSGTSLGCVRGLDIQPNRKAISWQIYHHIIFHDQHEGSSLTYTPSWSQVAIVGGTGEFTMAQGVVYGTKIPSGEPGIEIIELYIRAYYTPMDMPAMLD</sequence>
<dbReference type="EMBL" id="OZ075118">
    <property type="protein sequence ID" value="CAL5089848.1"/>
    <property type="molecule type" value="Genomic_DNA"/>
</dbReference>
<keyword evidence="4" id="KW-0052">Apoplast</keyword>